<proteinExistence type="predicted"/>
<gene>
    <name evidence="1" type="ORF">A3Q56_02281</name>
</gene>
<name>A0A177B8C2_9BILA</name>
<dbReference type="AlphaFoldDB" id="A0A177B8C2"/>
<accession>A0A177B8C2</accession>
<keyword evidence="2" id="KW-1185">Reference proteome</keyword>
<organism evidence="1 2">
    <name type="scientific">Intoshia linei</name>
    <dbReference type="NCBI Taxonomy" id="1819745"/>
    <lineage>
        <taxon>Eukaryota</taxon>
        <taxon>Metazoa</taxon>
        <taxon>Spiralia</taxon>
        <taxon>Lophotrochozoa</taxon>
        <taxon>Mesozoa</taxon>
        <taxon>Orthonectida</taxon>
        <taxon>Rhopaluridae</taxon>
        <taxon>Intoshia</taxon>
    </lineage>
</organism>
<comment type="caution">
    <text evidence="1">The sequence shown here is derived from an EMBL/GenBank/DDBJ whole genome shotgun (WGS) entry which is preliminary data.</text>
</comment>
<dbReference type="EMBL" id="LWCA01000210">
    <property type="protein sequence ID" value="OAF69922.1"/>
    <property type="molecule type" value="Genomic_DNA"/>
</dbReference>
<evidence type="ECO:0000313" key="2">
    <source>
        <dbReference type="Proteomes" id="UP000078046"/>
    </source>
</evidence>
<sequence length="63" mass="7778">MYIQRCLAPPMYRKYDMFYRYLLEEVTEIDTNNSVNLWKPTKQRGIMKKKNTKLKKKKKVTFQ</sequence>
<dbReference type="Proteomes" id="UP000078046">
    <property type="component" value="Unassembled WGS sequence"/>
</dbReference>
<evidence type="ECO:0000313" key="1">
    <source>
        <dbReference type="EMBL" id="OAF69922.1"/>
    </source>
</evidence>
<protein>
    <submittedName>
        <fullName evidence="1">Uncharacterized protein</fullName>
    </submittedName>
</protein>
<reference evidence="1 2" key="1">
    <citation type="submission" date="2016-04" db="EMBL/GenBank/DDBJ databases">
        <title>The genome of Intoshia linei affirms orthonectids as highly simplified spiralians.</title>
        <authorList>
            <person name="Mikhailov K.V."/>
            <person name="Slusarev G.S."/>
            <person name="Nikitin M.A."/>
            <person name="Logacheva M.D."/>
            <person name="Penin A."/>
            <person name="Aleoshin V."/>
            <person name="Panchin Y.V."/>
        </authorList>
    </citation>
    <scope>NUCLEOTIDE SEQUENCE [LARGE SCALE GENOMIC DNA]</scope>
    <source>
        <strain evidence="1">Intl2013</strain>
        <tissue evidence="1">Whole animal</tissue>
    </source>
</reference>